<dbReference type="AlphaFoldDB" id="A0A117MN38"/>
<keyword evidence="2" id="KW-1133">Transmembrane helix</keyword>
<protein>
    <submittedName>
        <fullName evidence="3">Uncharacterized protein</fullName>
    </submittedName>
</protein>
<feature type="region of interest" description="Disordered" evidence="1">
    <location>
        <begin position="26"/>
        <end position="93"/>
    </location>
</feature>
<feature type="compositionally biased region" description="Basic and acidic residues" evidence="1">
    <location>
        <begin position="64"/>
        <end position="73"/>
    </location>
</feature>
<evidence type="ECO:0000313" key="4">
    <source>
        <dbReference type="Proteomes" id="UP000053244"/>
    </source>
</evidence>
<feature type="transmembrane region" description="Helical" evidence="2">
    <location>
        <begin position="6"/>
        <end position="24"/>
    </location>
</feature>
<dbReference type="Proteomes" id="UP000053244">
    <property type="component" value="Unassembled WGS sequence"/>
</dbReference>
<evidence type="ECO:0000256" key="2">
    <source>
        <dbReference type="SAM" id="Phobius"/>
    </source>
</evidence>
<comment type="caution">
    <text evidence="3">The sequence shown here is derived from an EMBL/GenBank/DDBJ whole genome shotgun (WGS) entry which is preliminary data.</text>
</comment>
<keyword evidence="2" id="KW-0472">Membrane</keyword>
<keyword evidence="4" id="KW-1185">Reference proteome</keyword>
<accession>A0A117MN38</accession>
<dbReference type="EMBL" id="LLZH01000306">
    <property type="protein sequence ID" value="KUL26409.1"/>
    <property type="molecule type" value="Genomic_DNA"/>
</dbReference>
<evidence type="ECO:0000313" key="3">
    <source>
        <dbReference type="EMBL" id="KUL26409.1"/>
    </source>
</evidence>
<feature type="compositionally biased region" description="Gly residues" evidence="1">
    <location>
        <begin position="78"/>
        <end position="93"/>
    </location>
</feature>
<organism evidence="3 4">
    <name type="scientific">Actinoplanes awajinensis subsp. mycoplanecinus</name>
    <dbReference type="NCBI Taxonomy" id="135947"/>
    <lineage>
        <taxon>Bacteria</taxon>
        <taxon>Bacillati</taxon>
        <taxon>Actinomycetota</taxon>
        <taxon>Actinomycetes</taxon>
        <taxon>Micromonosporales</taxon>
        <taxon>Micromonosporaceae</taxon>
        <taxon>Actinoplanes</taxon>
    </lineage>
</organism>
<sequence>MPHTALMELLLIVVIAGFAIVGLVKGARSRRSRGYAHRGRPQDAGTEPTYYVDNGGSHHHHGHSHDSSGHHSGDSYSDGGGDSGGGDGGGGGD</sequence>
<gene>
    <name evidence="3" type="ORF">ADL15_37545</name>
</gene>
<reference evidence="3 4" key="1">
    <citation type="submission" date="2015-10" db="EMBL/GenBank/DDBJ databases">
        <authorList>
            <person name="Gilbert D.G."/>
        </authorList>
    </citation>
    <scope>NUCLEOTIDE SEQUENCE [LARGE SCALE GENOMIC DNA]</scope>
    <source>
        <strain evidence="3 4">NRRL B-16712</strain>
    </source>
</reference>
<keyword evidence="2" id="KW-0812">Transmembrane</keyword>
<name>A0A117MN38_9ACTN</name>
<proteinExistence type="predicted"/>
<evidence type="ECO:0000256" key="1">
    <source>
        <dbReference type="SAM" id="MobiDB-lite"/>
    </source>
</evidence>
<feature type="compositionally biased region" description="Basic residues" evidence="1">
    <location>
        <begin position="27"/>
        <end position="39"/>
    </location>
</feature>